<feature type="compositionally biased region" description="Acidic residues" evidence="1">
    <location>
        <begin position="182"/>
        <end position="194"/>
    </location>
</feature>
<dbReference type="VEuPathDB" id="VectorBase:GAUT044595"/>
<feature type="region of interest" description="Disordered" evidence="1">
    <location>
        <begin position="1"/>
        <end position="63"/>
    </location>
</feature>
<keyword evidence="3" id="KW-1185">Reference proteome</keyword>
<evidence type="ECO:0000256" key="1">
    <source>
        <dbReference type="SAM" id="MobiDB-lite"/>
    </source>
</evidence>
<dbReference type="AlphaFoldDB" id="A0A1A9VQR7"/>
<accession>A0A1A9VQR7</accession>
<name>A0A1A9VQR7_GLOAU</name>
<feature type="region of interest" description="Disordered" evidence="1">
    <location>
        <begin position="71"/>
        <end position="90"/>
    </location>
</feature>
<dbReference type="EnsemblMetazoa" id="GAUT044595-RA">
    <property type="protein sequence ID" value="GAUT044595-PA"/>
    <property type="gene ID" value="GAUT044595"/>
</dbReference>
<proteinExistence type="predicted"/>
<feature type="region of interest" description="Disordered" evidence="1">
    <location>
        <begin position="272"/>
        <end position="300"/>
    </location>
</feature>
<protein>
    <submittedName>
        <fullName evidence="2">Uncharacterized protein</fullName>
    </submittedName>
</protein>
<evidence type="ECO:0000313" key="3">
    <source>
        <dbReference type="Proteomes" id="UP000078200"/>
    </source>
</evidence>
<feature type="compositionally biased region" description="Basic residues" evidence="1">
    <location>
        <begin position="215"/>
        <end position="234"/>
    </location>
</feature>
<dbReference type="STRING" id="7395.A0A1A9VQR7"/>
<evidence type="ECO:0000313" key="2">
    <source>
        <dbReference type="EnsemblMetazoa" id="GAUT044595-PA"/>
    </source>
</evidence>
<organism evidence="2 3">
    <name type="scientific">Glossina austeni</name>
    <name type="common">Savannah tsetse fly</name>
    <dbReference type="NCBI Taxonomy" id="7395"/>
    <lineage>
        <taxon>Eukaryota</taxon>
        <taxon>Metazoa</taxon>
        <taxon>Ecdysozoa</taxon>
        <taxon>Arthropoda</taxon>
        <taxon>Hexapoda</taxon>
        <taxon>Insecta</taxon>
        <taxon>Pterygota</taxon>
        <taxon>Neoptera</taxon>
        <taxon>Endopterygota</taxon>
        <taxon>Diptera</taxon>
        <taxon>Brachycera</taxon>
        <taxon>Muscomorpha</taxon>
        <taxon>Hippoboscoidea</taxon>
        <taxon>Glossinidae</taxon>
        <taxon>Glossina</taxon>
    </lineage>
</organism>
<dbReference type="Proteomes" id="UP000078200">
    <property type="component" value="Unassembled WGS sequence"/>
</dbReference>
<feature type="compositionally biased region" description="Polar residues" evidence="1">
    <location>
        <begin position="137"/>
        <end position="153"/>
    </location>
</feature>
<feature type="compositionally biased region" description="Basic and acidic residues" evidence="1">
    <location>
        <begin position="9"/>
        <end position="35"/>
    </location>
</feature>
<sequence>MKLRTKFHPAREKCARNSSDAREQETDSEDWDSRTHSVRFSDVPAQDKDTPFIRQNTPHPKELKAKAQKLLAKSRHEDTSSNLDTLNEEKLKQEVEFNSTTVESLAMTHPTSTDVDLGNAVLQVNSELPMQQQQLRLAMPQTSQNQQELSSENFGEEKFQQSPTLGQVENVFPNRINNNKDDNEENEDDDDYDESDRRVGFQVAGNEDDDDFHKRPPKLHRRDTPHHLKNKRVQHNLNDKKAHEILANALHQEKKYQQLSTVQSPIAENPAAEQYEQQQEQQNNSEEQHPFESSLSPIPPITAILQPSASQPAVAAGNLVEEGEYKRRILFDDDFTTYV</sequence>
<reference evidence="2" key="1">
    <citation type="submission" date="2020-05" db="UniProtKB">
        <authorList>
            <consortium name="EnsemblMetazoa"/>
        </authorList>
    </citation>
    <scope>IDENTIFICATION</scope>
    <source>
        <strain evidence="2">TTRI</strain>
    </source>
</reference>
<feature type="compositionally biased region" description="Low complexity" evidence="1">
    <location>
        <begin position="272"/>
        <end position="285"/>
    </location>
</feature>
<feature type="region of interest" description="Disordered" evidence="1">
    <location>
        <begin position="137"/>
        <end position="238"/>
    </location>
</feature>